<accession>A0ABT3YI61</accession>
<comment type="caution">
    <text evidence="1">The sequence shown here is derived from an EMBL/GenBank/DDBJ whole genome shotgun (WGS) entry which is preliminary data.</text>
</comment>
<proteinExistence type="predicted"/>
<name>A0ABT3YI61_9HYPH</name>
<evidence type="ECO:0000313" key="1">
    <source>
        <dbReference type="EMBL" id="MCY0095593.1"/>
    </source>
</evidence>
<dbReference type="Proteomes" id="UP001081283">
    <property type="component" value="Unassembled WGS sequence"/>
</dbReference>
<dbReference type="NCBIfam" id="TIGR03223">
    <property type="entry name" value="Phn_opern_protn"/>
    <property type="match status" value="1"/>
</dbReference>
<dbReference type="EMBL" id="JAOVZQ010000001">
    <property type="protein sequence ID" value="MCY0095593.1"/>
    <property type="molecule type" value="Genomic_DNA"/>
</dbReference>
<protein>
    <submittedName>
        <fullName evidence="1">DUF1045 domain-containing protein</fullName>
    </submittedName>
</protein>
<evidence type="ECO:0000313" key="2">
    <source>
        <dbReference type="Proteomes" id="UP001081283"/>
    </source>
</evidence>
<keyword evidence="2" id="KW-1185">Reference proteome</keyword>
<dbReference type="PIRSF" id="PIRSF033328">
    <property type="entry name" value="Phest_Mll4975"/>
    <property type="match status" value="1"/>
</dbReference>
<organism evidence="1 2">
    <name type="scientific">Hoeflea ulvae</name>
    <dbReference type="NCBI Taxonomy" id="2983764"/>
    <lineage>
        <taxon>Bacteria</taxon>
        <taxon>Pseudomonadati</taxon>
        <taxon>Pseudomonadota</taxon>
        <taxon>Alphaproteobacteria</taxon>
        <taxon>Hyphomicrobiales</taxon>
        <taxon>Rhizobiaceae</taxon>
        <taxon>Hoeflea</taxon>
    </lineage>
</organism>
<gene>
    <name evidence="1" type="ORF">OEG82_16445</name>
</gene>
<dbReference type="InterPro" id="IPR009389">
    <property type="entry name" value="DUF1045"/>
</dbReference>
<dbReference type="Pfam" id="PF06299">
    <property type="entry name" value="DUF1045"/>
    <property type="match status" value="1"/>
</dbReference>
<reference evidence="1" key="1">
    <citation type="submission" date="2022-10" db="EMBL/GenBank/DDBJ databases">
        <title>Hoeflea sp. J2-29, isolated from marine algae.</title>
        <authorList>
            <person name="Kristyanto S."/>
            <person name="Kim J.M."/>
            <person name="Jeon C.O."/>
        </authorList>
    </citation>
    <scope>NUCLEOTIDE SEQUENCE</scope>
    <source>
        <strain evidence="1">J2-29</strain>
    </source>
</reference>
<sequence>MRYAFYFSPGPGEVLADLGASWIGRDVATGRAVDHPDLGGVGAGELASITGPARRYGFHATLKAPFRLAKGMSEADLIDALEVFADTAAAFEIPSLVVGNLDGFLALVPGGPVAELNLFANSVVEAFEPLRAPLSERDIERRNPDSLSSVELKNLLRWGYPYVFDRFRFHMTLTTRLAATDIFRVKAAAEAHFAPILSRPVPVSALSLFVEPEPGAPFEFHSRTPLVSGPLRKTA</sequence>
<dbReference type="RefSeq" id="WP_267613474.1">
    <property type="nucleotide sequence ID" value="NZ_JAOVZQ010000001.1"/>
</dbReference>